<feature type="transmembrane region" description="Helical" evidence="7">
    <location>
        <begin position="116"/>
        <end position="136"/>
    </location>
</feature>
<evidence type="ECO:0000256" key="2">
    <source>
        <dbReference type="ARBA" id="ARBA00022448"/>
    </source>
</evidence>
<evidence type="ECO:0000313" key="10">
    <source>
        <dbReference type="EMBL" id="MXV60497.1"/>
    </source>
</evidence>
<comment type="similarity">
    <text evidence="7">Belongs to the binding-protein-dependent transport system permease family.</text>
</comment>
<evidence type="ECO:0000256" key="8">
    <source>
        <dbReference type="SAM" id="MobiDB-lite"/>
    </source>
</evidence>
<comment type="subcellular location">
    <subcellularLocation>
        <location evidence="1 7">Cell membrane</location>
        <topology evidence="1 7">Multi-pass membrane protein</topology>
    </subcellularLocation>
</comment>
<proteinExistence type="inferred from homology"/>
<comment type="caution">
    <text evidence="10">The sequence shown here is derived from an EMBL/GenBank/DDBJ whole genome shotgun (WGS) entry which is preliminary data.</text>
</comment>
<keyword evidence="5 7" id="KW-1133">Transmembrane helix</keyword>
<dbReference type="EMBL" id="WUYX01000002">
    <property type="protein sequence ID" value="MXV60497.1"/>
    <property type="molecule type" value="Genomic_DNA"/>
</dbReference>
<keyword evidence="2 7" id="KW-0813">Transport</keyword>
<dbReference type="CDD" id="cd06261">
    <property type="entry name" value="TM_PBP2"/>
    <property type="match status" value="1"/>
</dbReference>
<evidence type="ECO:0000256" key="5">
    <source>
        <dbReference type="ARBA" id="ARBA00022989"/>
    </source>
</evidence>
<evidence type="ECO:0000256" key="7">
    <source>
        <dbReference type="RuleBase" id="RU363032"/>
    </source>
</evidence>
<dbReference type="Proteomes" id="UP000434101">
    <property type="component" value="Unassembled WGS sequence"/>
</dbReference>
<dbReference type="SUPFAM" id="SSF161098">
    <property type="entry name" value="MetI-like"/>
    <property type="match status" value="1"/>
</dbReference>
<feature type="domain" description="ABC transmembrane type-1" evidence="9">
    <location>
        <begin position="110"/>
        <end position="304"/>
    </location>
</feature>
<dbReference type="GO" id="GO:0005886">
    <property type="term" value="C:plasma membrane"/>
    <property type="evidence" value="ECO:0007669"/>
    <property type="project" value="UniProtKB-SubCell"/>
</dbReference>
<feature type="transmembrane region" description="Helical" evidence="7">
    <location>
        <begin position="52"/>
        <end position="71"/>
    </location>
</feature>
<keyword evidence="11" id="KW-1185">Reference proteome</keyword>
<dbReference type="PANTHER" id="PTHR43386:SF1">
    <property type="entry name" value="D,D-DIPEPTIDE TRANSPORT SYSTEM PERMEASE PROTEIN DDPC-RELATED"/>
    <property type="match status" value="1"/>
</dbReference>
<organism evidence="10 11">
    <name type="scientific">Natronorubrum halalkaliphilum</name>
    <dbReference type="NCBI Taxonomy" id="2691917"/>
    <lineage>
        <taxon>Archaea</taxon>
        <taxon>Methanobacteriati</taxon>
        <taxon>Methanobacteriota</taxon>
        <taxon>Stenosarchaea group</taxon>
        <taxon>Halobacteria</taxon>
        <taxon>Halobacteriales</taxon>
        <taxon>Natrialbaceae</taxon>
        <taxon>Natronorubrum</taxon>
    </lineage>
</organism>
<dbReference type="InterPro" id="IPR000515">
    <property type="entry name" value="MetI-like"/>
</dbReference>
<feature type="region of interest" description="Disordered" evidence="8">
    <location>
        <begin position="1"/>
        <end position="28"/>
    </location>
</feature>
<dbReference type="PROSITE" id="PS50928">
    <property type="entry name" value="ABC_TM1"/>
    <property type="match status" value="1"/>
</dbReference>
<dbReference type="GO" id="GO:0055085">
    <property type="term" value="P:transmembrane transport"/>
    <property type="evidence" value="ECO:0007669"/>
    <property type="project" value="InterPro"/>
</dbReference>
<keyword evidence="6 7" id="KW-0472">Membrane</keyword>
<feature type="transmembrane region" description="Helical" evidence="7">
    <location>
        <begin position="282"/>
        <end position="304"/>
    </location>
</feature>
<dbReference type="AlphaFoldDB" id="A0A6B0VHF5"/>
<dbReference type="InterPro" id="IPR050366">
    <property type="entry name" value="BP-dependent_transpt_permease"/>
</dbReference>
<keyword evidence="4 7" id="KW-0812">Transmembrane</keyword>
<protein>
    <submittedName>
        <fullName evidence="10">ABC transporter permease subunit</fullName>
    </submittedName>
</protein>
<reference evidence="10 11" key="1">
    <citation type="submission" date="2020-01" db="EMBL/GenBank/DDBJ databases">
        <title>Natronorubrum sp. JWXQ-INN 674 isolated from Inner Mongolia Autonomous Region of China.</title>
        <authorList>
            <person name="Xue Q."/>
        </authorList>
    </citation>
    <scope>NUCLEOTIDE SEQUENCE [LARGE SCALE GENOMIC DNA]</scope>
    <source>
        <strain evidence="10 11">JWXQ-INN-674</strain>
    </source>
</reference>
<feature type="transmembrane region" description="Helical" evidence="7">
    <location>
        <begin position="175"/>
        <end position="193"/>
    </location>
</feature>
<dbReference type="Gene3D" id="1.10.3720.10">
    <property type="entry name" value="MetI-like"/>
    <property type="match status" value="1"/>
</dbReference>
<feature type="transmembrane region" description="Helical" evidence="7">
    <location>
        <begin position="148"/>
        <end position="169"/>
    </location>
</feature>
<evidence type="ECO:0000256" key="3">
    <source>
        <dbReference type="ARBA" id="ARBA00022475"/>
    </source>
</evidence>
<evidence type="ECO:0000313" key="11">
    <source>
        <dbReference type="Proteomes" id="UP000434101"/>
    </source>
</evidence>
<dbReference type="OrthoDB" id="312811at2157"/>
<dbReference type="RefSeq" id="WP_160061499.1">
    <property type="nucleotide sequence ID" value="NZ_WUYX01000002.1"/>
</dbReference>
<dbReference type="Pfam" id="PF00528">
    <property type="entry name" value="BPD_transp_1"/>
    <property type="match status" value="1"/>
</dbReference>
<name>A0A6B0VHF5_9EURY</name>
<dbReference type="PANTHER" id="PTHR43386">
    <property type="entry name" value="OLIGOPEPTIDE TRANSPORT SYSTEM PERMEASE PROTEIN APPC"/>
    <property type="match status" value="1"/>
</dbReference>
<evidence type="ECO:0000256" key="6">
    <source>
        <dbReference type="ARBA" id="ARBA00023136"/>
    </source>
</evidence>
<evidence type="ECO:0000256" key="4">
    <source>
        <dbReference type="ARBA" id="ARBA00022692"/>
    </source>
</evidence>
<accession>A0A6B0VHF5</accession>
<dbReference type="InterPro" id="IPR035906">
    <property type="entry name" value="MetI-like_sf"/>
</dbReference>
<evidence type="ECO:0000256" key="1">
    <source>
        <dbReference type="ARBA" id="ARBA00004651"/>
    </source>
</evidence>
<keyword evidence="3" id="KW-1003">Cell membrane</keyword>
<feature type="transmembrane region" description="Helical" evidence="7">
    <location>
        <begin position="228"/>
        <end position="253"/>
    </location>
</feature>
<evidence type="ECO:0000259" key="9">
    <source>
        <dbReference type="PROSITE" id="PS50928"/>
    </source>
</evidence>
<sequence length="343" mass="37274">MSHSDGTSGGDDFPFQTPTTGETTREERWSRTIDRTILAPMRIILSDWRGKVGVTILALYLFMGIAGPYLISPPETDTAHTLVGPFEMWQYPLGTDSSGRSLLADVVHATPPMLKMVFAGGVFAVTVGSIVGMVAGYKGGRVDQALMVITDSLMAIPGLPLIIVLAFLFEPRNPYLVGVILAIPAWAVLARSIRSQMLPLRNVEYVEANRLMGISTWKIILKDIAPNLMPYILVSFVSASRGIVFDSVALYFLGVLPTTDPNWGVTMDTAYSSGGALYSWGAAHWLIAPMLAVVFLSLGLILVAQAADKLFNPRIRARHQKTTASEDDEGEHEPQTPANANVR</sequence>
<feature type="region of interest" description="Disordered" evidence="8">
    <location>
        <begin position="319"/>
        <end position="343"/>
    </location>
</feature>
<gene>
    <name evidence="10" type="ORF">GS429_00105</name>
</gene>